<organism evidence="2 3">
    <name type="scientific">Collybia nuda</name>
    <dbReference type="NCBI Taxonomy" id="64659"/>
    <lineage>
        <taxon>Eukaryota</taxon>
        <taxon>Fungi</taxon>
        <taxon>Dikarya</taxon>
        <taxon>Basidiomycota</taxon>
        <taxon>Agaricomycotina</taxon>
        <taxon>Agaricomycetes</taxon>
        <taxon>Agaricomycetidae</taxon>
        <taxon>Agaricales</taxon>
        <taxon>Tricholomatineae</taxon>
        <taxon>Clitocybaceae</taxon>
        <taxon>Collybia</taxon>
    </lineage>
</organism>
<keyword evidence="3" id="KW-1185">Reference proteome</keyword>
<feature type="compositionally biased region" description="Basic and acidic residues" evidence="1">
    <location>
        <begin position="1"/>
        <end position="13"/>
    </location>
</feature>
<dbReference type="Proteomes" id="UP000807353">
    <property type="component" value="Unassembled WGS sequence"/>
</dbReference>
<evidence type="ECO:0000313" key="3">
    <source>
        <dbReference type="Proteomes" id="UP000807353"/>
    </source>
</evidence>
<feature type="region of interest" description="Disordered" evidence="1">
    <location>
        <begin position="1"/>
        <end position="30"/>
    </location>
</feature>
<name>A0A9P5YB00_9AGAR</name>
<gene>
    <name evidence="2" type="ORF">BDZ94DRAFT_1252697</name>
</gene>
<dbReference type="EMBL" id="MU150244">
    <property type="protein sequence ID" value="KAF9465964.1"/>
    <property type="molecule type" value="Genomic_DNA"/>
</dbReference>
<accession>A0A9P5YB00</accession>
<dbReference type="AlphaFoldDB" id="A0A9P5YB00"/>
<comment type="caution">
    <text evidence="2">The sequence shown here is derived from an EMBL/GenBank/DDBJ whole genome shotgun (WGS) entry which is preliminary data.</text>
</comment>
<sequence length="65" mass="7283">MDSRRGGTRHPDRPTPVPAPKSHFSSRSPESRRWCIIILVLVVRMLTATRSISASELVSEPVMIL</sequence>
<reference evidence="2" key="1">
    <citation type="submission" date="2020-11" db="EMBL/GenBank/DDBJ databases">
        <authorList>
            <consortium name="DOE Joint Genome Institute"/>
            <person name="Ahrendt S."/>
            <person name="Riley R."/>
            <person name="Andreopoulos W."/>
            <person name="Labutti K."/>
            <person name="Pangilinan J."/>
            <person name="Ruiz-Duenas F.J."/>
            <person name="Barrasa J.M."/>
            <person name="Sanchez-Garcia M."/>
            <person name="Camarero S."/>
            <person name="Miyauchi S."/>
            <person name="Serrano A."/>
            <person name="Linde D."/>
            <person name="Babiker R."/>
            <person name="Drula E."/>
            <person name="Ayuso-Fernandez I."/>
            <person name="Pacheco R."/>
            <person name="Padilla G."/>
            <person name="Ferreira P."/>
            <person name="Barriuso J."/>
            <person name="Kellner H."/>
            <person name="Castanera R."/>
            <person name="Alfaro M."/>
            <person name="Ramirez L."/>
            <person name="Pisabarro A.G."/>
            <person name="Kuo A."/>
            <person name="Tritt A."/>
            <person name="Lipzen A."/>
            <person name="He G."/>
            <person name="Yan M."/>
            <person name="Ng V."/>
            <person name="Cullen D."/>
            <person name="Martin F."/>
            <person name="Rosso M.-N."/>
            <person name="Henrissat B."/>
            <person name="Hibbett D."/>
            <person name="Martinez A.T."/>
            <person name="Grigoriev I.V."/>
        </authorList>
    </citation>
    <scope>NUCLEOTIDE SEQUENCE</scope>
    <source>
        <strain evidence="2">CBS 247.69</strain>
    </source>
</reference>
<evidence type="ECO:0000313" key="2">
    <source>
        <dbReference type="EMBL" id="KAF9465964.1"/>
    </source>
</evidence>
<evidence type="ECO:0000256" key="1">
    <source>
        <dbReference type="SAM" id="MobiDB-lite"/>
    </source>
</evidence>
<protein>
    <submittedName>
        <fullName evidence="2">Uncharacterized protein</fullName>
    </submittedName>
</protein>
<proteinExistence type="predicted"/>